<dbReference type="EMBL" id="JACEFO010001882">
    <property type="protein sequence ID" value="KAF8696341.1"/>
    <property type="molecule type" value="Genomic_DNA"/>
</dbReference>
<dbReference type="PANTHER" id="PTHR48048">
    <property type="entry name" value="GLYCOSYLTRANSFERASE"/>
    <property type="match status" value="1"/>
</dbReference>
<dbReference type="InterPro" id="IPR050481">
    <property type="entry name" value="UDP-glycosyltransf_plant"/>
</dbReference>
<dbReference type="PROSITE" id="PS00375">
    <property type="entry name" value="UDPGT"/>
    <property type="match status" value="2"/>
</dbReference>
<name>A0A835BNM3_9POAL</name>
<dbReference type="InterPro" id="IPR035595">
    <property type="entry name" value="UDP_glycos_trans_CS"/>
</dbReference>
<gene>
    <name evidence="3" type="ORF">HU200_037248</name>
</gene>
<dbReference type="Proteomes" id="UP000636709">
    <property type="component" value="Unassembled WGS sequence"/>
</dbReference>
<dbReference type="PANTHER" id="PTHR48048:SF47">
    <property type="entry name" value="UDP-GLYCOSYLTRANSFERASE 88A1"/>
    <property type="match status" value="1"/>
</dbReference>
<protein>
    <submittedName>
        <fullName evidence="3">Uncharacterized protein</fullName>
    </submittedName>
</protein>
<keyword evidence="4" id="KW-1185">Reference proteome</keyword>
<dbReference type="SUPFAM" id="SSF53756">
    <property type="entry name" value="UDP-Glycosyltransferase/glycogen phosphorylase"/>
    <property type="match status" value="2"/>
</dbReference>
<dbReference type="GO" id="GO:0035251">
    <property type="term" value="F:UDP-glucosyltransferase activity"/>
    <property type="evidence" value="ECO:0007669"/>
    <property type="project" value="InterPro"/>
</dbReference>
<evidence type="ECO:0000256" key="2">
    <source>
        <dbReference type="ARBA" id="ARBA00022679"/>
    </source>
</evidence>
<dbReference type="FunFam" id="3.40.50.2000:FF:000020">
    <property type="entry name" value="Glycosyltransferase"/>
    <property type="match status" value="2"/>
</dbReference>
<dbReference type="InterPro" id="IPR002213">
    <property type="entry name" value="UDP_glucos_trans"/>
</dbReference>
<dbReference type="Gene3D" id="3.40.50.2000">
    <property type="entry name" value="Glycogen Phosphorylase B"/>
    <property type="match status" value="4"/>
</dbReference>
<evidence type="ECO:0000313" key="4">
    <source>
        <dbReference type="Proteomes" id="UP000636709"/>
    </source>
</evidence>
<keyword evidence="2" id="KW-0808">Transferase</keyword>
<comment type="caution">
    <text evidence="3">The sequence shown here is derived from an EMBL/GenBank/DDBJ whole genome shotgun (WGS) entry which is preliminary data.</text>
</comment>
<organism evidence="3 4">
    <name type="scientific">Digitaria exilis</name>
    <dbReference type="NCBI Taxonomy" id="1010633"/>
    <lineage>
        <taxon>Eukaryota</taxon>
        <taxon>Viridiplantae</taxon>
        <taxon>Streptophyta</taxon>
        <taxon>Embryophyta</taxon>
        <taxon>Tracheophyta</taxon>
        <taxon>Spermatophyta</taxon>
        <taxon>Magnoliopsida</taxon>
        <taxon>Liliopsida</taxon>
        <taxon>Poales</taxon>
        <taxon>Poaceae</taxon>
        <taxon>PACMAD clade</taxon>
        <taxon>Panicoideae</taxon>
        <taxon>Panicodae</taxon>
        <taxon>Paniceae</taxon>
        <taxon>Anthephorinae</taxon>
        <taxon>Digitaria</taxon>
    </lineage>
</organism>
<proteinExistence type="inferred from homology"/>
<reference evidence="3" key="1">
    <citation type="submission" date="2020-07" db="EMBL/GenBank/DDBJ databases">
        <title>Genome sequence and genetic diversity analysis of an under-domesticated orphan crop, white fonio (Digitaria exilis).</title>
        <authorList>
            <person name="Bennetzen J.L."/>
            <person name="Chen S."/>
            <person name="Ma X."/>
            <person name="Wang X."/>
            <person name="Yssel A.E.J."/>
            <person name="Chaluvadi S.R."/>
            <person name="Johnson M."/>
            <person name="Gangashetty P."/>
            <person name="Hamidou F."/>
            <person name="Sanogo M.D."/>
            <person name="Zwaenepoel A."/>
            <person name="Wallace J."/>
            <person name="Van De Peer Y."/>
            <person name="Van Deynze A."/>
        </authorList>
    </citation>
    <scope>NUCLEOTIDE SEQUENCE</scope>
    <source>
        <tissue evidence="3">Leaves</tissue>
    </source>
</reference>
<dbReference type="FunFam" id="3.40.50.2000:FF:000082">
    <property type="entry name" value="Glycosyltransferase"/>
    <property type="match status" value="2"/>
</dbReference>
<dbReference type="AlphaFoldDB" id="A0A835BNM3"/>
<evidence type="ECO:0000313" key="3">
    <source>
        <dbReference type="EMBL" id="KAF8696341.1"/>
    </source>
</evidence>
<evidence type="ECO:0000256" key="1">
    <source>
        <dbReference type="ARBA" id="ARBA00009995"/>
    </source>
</evidence>
<comment type="similarity">
    <text evidence="1">Belongs to the UDP-glycosyltransferase family.</text>
</comment>
<accession>A0A835BNM3</accession>
<sequence>MDSASMKQIVVLYPVGGVGHVGPMTQLAKLFLDHGYVVTMVLTEPPIKSTDSGAGFIERVAASNPSITFHVLPPIPTPDLAISTKHPFLLILDLMRQYNDKLESFLRSIPRERLHSLVIDLFCTHAIDVATKIGVPVYKFFASGAGTLAVFTQLPALLAGRQTGLKELGDTPLEFLGVPRMPASHLVRSLLESPEDELCRTMMKILKRNAGAHGVLVNTFDSLERRALQALRDPLCVPGEVLPPVYSIGPLIGEVGDDKERHGCLAWLDAQPERSVVFLCWGSKGALPKEQVKEIAAGLESSGQRFLWVVRTPAGSDDDRKRYWEQRGETDLDALLPEGFLERIKGRGLVIKSWAPQVDVLNHPATGAFVTHCGWNSTLEGVAAGVPMLCWPLAAEQKMNKVFLTDEMGIGVEMEGYKVGFIKAEEVEAKVRLVLEGEEGKELRKRAIELKKEAEEALEDGGSSRAAFLQFLSDFAGQLLLEQMEQTVVLYPSVGVGHVGPMAELAKVFLSHGYDVTMVIVPPPIKSPAMDASHVERIAAANPSISFHVVPPIPIPDFAGSGKHPFLLTIQMMRQYYNDKLESFLRSVPRQRLHSLFLDMFCVEATDVAEKLGVPVYTFYPSGASPLAVFTQLPALFASRQTGLKELGDTPLEFLGVPPMPASHLLAEVLAHPEEEIIKATVRIYERGMGTRGVLVNTFESLESRAVQALRDPLCVPGKMPPPIYCVGPLVGNGAGNGEKAERHECLAWLDAQPERSVVFLCFGSLGTFSEEQLKEMAVGLDRSGQRFLWVVRMPANVGDPMRILENQCEPDLDALLPEGFLERTKDRGLVVKSWAPQVEVLNHPATGAFVTHCGWNSMLEGVMAGVPMLCWPLYAEQKMNKVFMTEDMGVGMEIEGYMTGFVKADAVEAKVRLVMESEEGRELKARVAARKKEAETALKAGGSLSTGEVRSYNLNEQPE</sequence>
<dbReference type="OrthoDB" id="5835829at2759"/>
<dbReference type="Pfam" id="PF00201">
    <property type="entry name" value="UDPGT"/>
    <property type="match status" value="2"/>
</dbReference>
<dbReference type="CDD" id="cd03784">
    <property type="entry name" value="GT1_Gtf-like"/>
    <property type="match status" value="2"/>
</dbReference>